<dbReference type="InterPro" id="IPR015500">
    <property type="entry name" value="Peptidase_S8_subtilisin-rel"/>
</dbReference>
<evidence type="ECO:0000256" key="8">
    <source>
        <dbReference type="SAM" id="SignalP"/>
    </source>
</evidence>
<dbReference type="RefSeq" id="WP_308490223.1">
    <property type="nucleotide sequence ID" value="NZ_JAVFCB010000009.1"/>
</dbReference>
<keyword evidence="7" id="KW-0812">Transmembrane</keyword>
<evidence type="ECO:0000313" key="11">
    <source>
        <dbReference type="Proteomes" id="UP001230289"/>
    </source>
</evidence>
<evidence type="ECO:0000256" key="1">
    <source>
        <dbReference type="ARBA" id="ARBA00011073"/>
    </source>
</evidence>
<gene>
    <name evidence="10" type="ORF">RBR11_15230</name>
</gene>
<dbReference type="SUPFAM" id="SSF52743">
    <property type="entry name" value="Subtilisin-like"/>
    <property type="match status" value="1"/>
</dbReference>
<evidence type="ECO:0000259" key="9">
    <source>
        <dbReference type="Pfam" id="PF00082"/>
    </source>
</evidence>
<dbReference type="PROSITE" id="PS00137">
    <property type="entry name" value="SUBTILASE_HIS"/>
    <property type="match status" value="1"/>
</dbReference>
<feature type="region of interest" description="Disordered" evidence="6">
    <location>
        <begin position="333"/>
        <end position="368"/>
    </location>
</feature>
<feature type="active site" description="Charge relay system" evidence="5">
    <location>
        <position position="69"/>
    </location>
</feature>
<keyword evidence="7" id="KW-1133">Transmembrane helix</keyword>
<evidence type="ECO:0000256" key="3">
    <source>
        <dbReference type="ARBA" id="ARBA00022801"/>
    </source>
</evidence>
<dbReference type="InterPro" id="IPR022398">
    <property type="entry name" value="Peptidase_S8_His-AS"/>
</dbReference>
<keyword evidence="2 5" id="KW-0645">Protease</keyword>
<dbReference type="InterPro" id="IPR023827">
    <property type="entry name" value="Peptidase_S8_Asp-AS"/>
</dbReference>
<reference evidence="10 11" key="1">
    <citation type="submission" date="2023-08" db="EMBL/GenBank/DDBJ databases">
        <title>Microbacterium sp. nov., isolated from a waste landfill.</title>
        <authorList>
            <person name="Wen W."/>
        </authorList>
    </citation>
    <scope>NUCLEOTIDE SEQUENCE [LARGE SCALE GENOMIC DNA]</scope>
    <source>
        <strain evidence="10 11">ASV81</strain>
    </source>
</reference>
<sequence length="427" mass="42471">MRRTTGILGVAALVAAGLLAAPAASAAGEACRPGQVVLTPSTPPALVSLGAAEANKRATGRGVTVAVVDSGIDAGNLHLAGAVAGGVNLVGDGERPDGLSDPLGHGTVIAGEIAARPVAGSGVVGLAPDASLLSVRVFRSDTDDDAKKGFGPTPARIADGIRWAADHGARVINVSLSTQQDAPELRAAVAYAAAQHSLVVASAGNRAAAPDAPNGVRYPAGYPGALGVSAAADDGRSTDDSIHGPQVALTAPGANVLSTATGAGDCQFDAVPSASFATAYVSGAAALVAQAHPSEPVTGWAYRLTATALRADADRRDDRDGWGFVQPAAANTLLPDASTRGPAGPFSDAGRSAMRPQGAQAGSDPSASPFVRTQETAILAAVVAAALLGLLTTLLLLRRRRSERAEASAATPPRPGGLFGQEKPDLF</sequence>
<evidence type="ECO:0000256" key="2">
    <source>
        <dbReference type="ARBA" id="ARBA00022670"/>
    </source>
</evidence>
<dbReference type="EMBL" id="JAVFCB010000009">
    <property type="protein sequence ID" value="MDQ4215269.1"/>
    <property type="molecule type" value="Genomic_DNA"/>
</dbReference>
<feature type="transmembrane region" description="Helical" evidence="7">
    <location>
        <begin position="377"/>
        <end position="397"/>
    </location>
</feature>
<evidence type="ECO:0000256" key="4">
    <source>
        <dbReference type="ARBA" id="ARBA00022825"/>
    </source>
</evidence>
<evidence type="ECO:0000256" key="5">
    <source>
        <dbReference type="PROSITE-ProRule" id="PRU01240"/>
    </source>
</evidence>
<evidence type="ECO:0000256" key="7">
    <source>
        <dbReference type="SAM" id="Phobius"/>
    </source>
</evidence>
<proteinExistence type="inferred from homology"/>
<dbReference type="PANTHER" id="PTHR43806:SF11">
    <property type="entry name" value="CEREVISIN-RELATED"/>
    <property type="match status" value="1"/>
</dbReference>
<dbReference type="PROSITE" id="PS51892">
    <property type="entry name" value="SUBTILASE"/>
    <property type="match status" value="1"/>
</dbReference>
<organism evidence="10 11">
    <name type="scientific">Microbacterium capsulatum</name>
    <dbReference type="NCBI Taxonomy" id="3041921"/>
    <lineage>
        <taxon>Bacteria</taxon>
        <taxon>Bacillati</taxon>
        <taxon>Actinomycetota</taxon>
        <taxon>Actinomycetes</taxon>
        <taxon>Micrococcales</taxon>
        <taxon>Microbacteriaceae</taxon>
        <taxon>Microbacterium</taxon>
    </lineage>
</organism>
<dbReference type="InterPro" id="IPR000209">
    <property type="entry name" value="Peptidase_S8/S53_dom"/>
</dbReference>
<dbReference type="Pfam" id="PF00082">
    <property type="entry name" value="Peptidase_S8"/>
    <property type="match status" value="1"/>
</dbReference>
<dbReference type="InterPro" id="IPR050131">
    <property type="entry name" value="Peptidase_S8_subtilisin-like"/>
</dbReference>
<feature type="region of interest" description="Disordered" evidence="6">
    <location>
        <begin position="404"/>
        <end position="427"/>
    </location>
</feature>
<evidence type="ECO:0000313" key="10">
    <source>
        <dbReference type="EMBL" id="MDQ4215269.1"/>
    </source>
</evidence>
<feature type="domain" description="Peptidase S8/S53" evidence="9">
    <location>
        <begin position="60"/>
        <end position="323"/>
    </location>
</feature>
<keyword evidence="7" id="KW-0472">Membrane</keyword>
<dbReference type="PROSITE" id="PS00136">
    <property type="entry name" value="SUBTILASE_ASP"/>
    <property type="match status" value="1"/>
</dbReference>
<feature type="active site" description="Charge relay system" evidence="5">
    <location>
        <position position="105"/>
    </location>
</feature>
<feature type="active site" description="Charge relay system" evidence="5">
    <location>
        <position position="275"/>
    </location>
</feature>
<dbReference type="PRINTS" id="PR00723">
    <property type="entry name" value="SUBTILISIN"/>
</dbReference>
<protein>
    <submittedName>
        <fullName evidence="10">S8 family serine peptidase</fullName>
    </submittedName>
</protein>
<dbReference type="Gene3D" id="3.40.50.200">
    <property type="entry name" value="Peptidase S8/S53 domain"/>
    <property type="match status" value="1"/>
</dbReference>
<dbReference type="InterPro" id="IPR036852">
    <property type="entry name" value="Peptidase_S8/S53_dom_sf"/>
</dbReference>
<dbReference type="Proteomes" id="UP001230289">
    <property type="component" value="Unassembled WGS sequence"/>
</dbReference>
<keyword evidence="11" id="KW-1185">Reference proteome</keyword>
<feature type="chain" id="PRO_5046785008" evidence="8">
    <location>
        <begin position="27"/>
        <end position="427"/>
    </location>
</feature>
<comment type="similarity">
    <text evidence="1 5">Belongs to the peptidase S8 family.</text>
</comment>
<keyword evidence="3 5" id="KW-0378">Hydrolase</keyword>
<evidence type="ECO:0000256" key="6">
    <source>
        <dbReference type="SAM" id="MobiDB-lite"/>
    </source>
</evidence>
<feature type="signal peptide" evidence="8">
    <location>
        <begin position="1"/>
        <end position="26"/>
    </location>
</feature>
<keyword evidence="8" id="KW-0732">Signal</keyword>
<dbReference type="PANTHER" id="PTHR43806">
    <property type="entry name" value="PEPTIDASE S8"/>
    <property type="match status" value="1"/>
</dbReference>
<accession>A0ABU0XKW6</accession>
<keyword evidence="4 5" id="KW-0720">Serine protease</keyword>
<name>A0ABU0XKW6_9MICO</name>
<comment type="caution">
    <text evidence="10">The sequence shown here is derived from an EMBL/GenBank/DDBJ whole genome shotgun (WGS) entry which is preliminary data.</text>
</comment>